<dbReference type="EMBL" id="DTAI01000065">
    <property type="protein sequence ID" value="HGN36337.1"/>
    <property type="molecule type" value="Genomic_DNA"/>
</dbReference>
<keyword evidence="3" id="KW-0418">Kinase</keyword>
<accession>A0A7J3I6W5</accession>
<keyword evidence="3" id="KW-0808">Transferase</keyword>
<organism evidence="3">
    <name type="scientific">Ignisphaera aggregans</name>
    <dbReference type="NCBI Taxonomy" id="334771"/>
    <lineage>
        <taxon>Archaea</taxon>
        <taxon>Thermoproteota</taxon>
        <taxon>Thermoprotei</taxon>
        <taxon>Desulfurococcales</taxon>
        <taxon>Desulfurococcaceae</taxon>
        <taxon>Ignisphaera</taxon>
    </lineage>
</organism>
<dbReference type="InterPro" id="IPR001482">
    <property type="entry name" value="T2SS/T4SS_dom"/>
</dbReference>
<comment type="caution">
    <text evidence="3">The sequence shown here is derived from an EMBL/GenBank/DDBJ whole genome shotgun (WGS) entry which is preliminary data.</text>
</comment>
<reference evidence="3" key="1">
    <citation type="journal article" date="2020" name="mSystems">
        <title>Genome- and Community-Level Interaction Insights into Carbon Utilization and Element Cycling Functions of Hydrothermarchaeota in Hydrothermal Sediment.</title>
        <authorList>
            <person name="Zhou Z."/>
            <person name="Liu Y."/>
            <person name="Xu W."/>
            <person name="Pan J."/>
            <person name="Luo Z.H."/>
            <person name="Li M."/>
        </authorList>
    </citation>
    <scope>NUCLEOTIDE SEQUENCE [LARGE SCALE GENOMIC DNA]</scope>
    <source>
        <strain evidence="3">SpSt-618</strain>
    </source>
</reference>
<dbReference type="SMART" id="SM00382">
    <property type="entry name" value="AAA"/>
    <property type="match status" value="1"/>
</dbReference>
<dbReference type="SUPFAM" id="SSF52540">
    <property type="entry name" value="P-loop containing nucleoside triphosphate hydrolases"/>
    <property type="match status" value="1"/>
</dbReference>
<dbReference type="GO" id="GO:0016887">
    <property type="term" value="F:ATP hydrolysis activity"/>
    <property type="evidence" value="ECO:0007669"/>
    <property type="project" value="InterPro"/>
</dbReference>
<evidence type="ECO:0000259" key="2">
    <source>
        <dbReference type="SMART" id="SM00382"/>
    </source>
</evidence>
<feature type="domain" description="AAA+ ATPase" evidence="2">
    <location>
        <begin position="282"/>
        <end position="408"/>
    </location>
</feature>
<dbReference type="Pfam" id="PF00437">
    <property type="entry name" value="T2SSE"/>
    <property type="match status" value="1"/>
</dbReference>
<dbReference type="Gene3D" id="3.30.450.380">
    <property type="match status" value="1"/>
</dbReference>
<protein>
    <submittedName>
        <fullName evidence="3">Protein kinase</fullName>
    </submittedName>
</protein>
<proteinExistence type="inferred from homology"/>
<dbReference type="GO" id="GO:0016301">
    <property type="term" value="F:kinase activity"/>
    <property type="evidence" value="ECO:0007669"/>
    <property type="project" value="UniProtKB-KW"/>
</dbReference>
<gene>
    <name evidence="3" type="ORF">ENT87_02125</name>
</gene>
<name>A0A7J3I6W5_9CREN</name>
<evidence type="ECO:0000313" key="3">
    <source>
        <dbReference type="EMBL" id="HGN36337.1"/>
    </source>
</evidence>
<evidence type="ECO:0000256" key="1">
    <source>
        <dbReference type="ARBA" id="ARBA00006611"/>
    </source>
</evidence>
<sequence>MANPIDRFIQMFRRGSRTRSVEAKPEVDEHSLQIAYRALHKLFSTLKGYRKIESYPVREPFAYINIVEDEATGRIYYEVYEISLSEDEQRIYNQIKDFIIWELKPITSLDVDATREVLKTARRVIREFQIRFTKTPGLSWSKIEYYVERDLAGYGILDPIFRDRYIEDISCNGPKKPVYVWHRKYESIPTNIEFSSEEELDEYILKLAHMAGKHISVAYPVLDAILPGGHRLAATFRREVSTSGSTFTIRKFSESPITIADMISNKTISPEMASYFWLAMDYKLTTLILGVTGSGKTSTLNALATLLRPTYKVVTIEDTPELRLPHDNWVQLVSRPSYIGSGVGEVSLFHLVRLSLRYRPDVIIVGEVRGEEAFVLFQAIATGHSGMTTLHAESIDAAVKRLTSKPMDIPESYIPLVNIAMVIRRVQIRDERGRIRPARRITNIWEVRGFNDYVEIARWNPVEDTFSIDLKNSVMLRRIGELSGLSIDSLLEELGRRRAILEWLVETGKNDYRSVATYIYRYYMDPIGTLKAIGIAGVGEMQ</sequence>
<dbReference type="InterPro" id="IPR050921">
    <property type="entry name" value="T4SS_GSP_E_ATPase"/>
</dbReference>
<dbReference type="PANTHER" id="PTHR30486">
    <property type="entry name" value="TWITCHING MOTILITY PROTEIN PILT"/>
    <property type="match status" value="1"/>
</dbReference>
<comment type="similarity">
    <text evidence="1">Belongs to the GSP E family.</text>
</comment>
<dbReference type="AlphaFoldDB" id="A0A7J3I6W5"/>
<dbReference type="CDD" id="cd01130">
    <property type="entry name" value="VirB11-like_ATPase"/>
    <property type="match status" value="1"/>
</dbReference>
<dbReference type="InterPro" id="IPR003593">
    <property type="entry name" value="AAA+_ATPase"/>
</dbReference>
<dbReference type="PANTHER" id="PTHR30486:SF6">
    <property type="entry name" value="TYPE IV PILUS RETRACTATION ATPASE PILT"/>
    <property type="match status" value="1"/>
</dbReference>
<dbReference type="InterPro" id="IPR027417">
    <property type="entry name" value="P-loop_NTPase"/>
</dbReference>
<dbReference type="Gene3D" id="3.40.50.300">
    <property type="entry name" value="P-loop containing nucleotide triphosphate hydrolases"/>
    <property type="match status" value="1"/>
</dbReference>